<comment type="caution">
    <text evidence="3">The sequence shown here is derived from an EMBL/GenBank/DDBJ whole genome shotgun (WGS) entry which is preliminary data.</text>
</comment>
<dbReference type="Pfam" id="PF14534">
    <property type="entry name" value="DUF4440"/>
    <property type="match status" value="1"/>
</dbReference>
<keyword evidence="1" id="KW-0732">Signal</keyword>
<evidence type="ECO:0000256" key="1">
    <source>
        <dbReference type="SAM" id="SignalP"/>
    </source>
</evidence>
<gene>
    <name evidence="3" type="ORF">I5907_12035</name>
</gene>
<keyword evidence="4" id="KW-1185">Reference proteome</keyword>
<evidence type="ECO:0000313" key="4">
    <source>
        <dbReference type="Proteomes" id="UP000628448"/>
    </source>
</evidence>
<dbReference type="EMBL" id="JADWYR010000001">
    <property type="protein sequence ID" value="MBG9376966.1"/>
    <property type="molecule type" value="Genomic_DNA"/>
</dbReference>
<dbReference type="SUPFAM" id="SSF54427">
    <property type="entry name" value="NTF2-like"/>
    <property type="match status" value="1"/>
</dbReference>
<feature type="chain" id="PRO_5038056336" evidence="1">
    <location>
        <begin position="22"/>
        <end position="151"/>
    </location>
</feature>
<proteinExistence type="predicted"/>
<name>A0A931EAT7_9BACT</name>
<dbReference type="Proteomes" id="UP000628448">
    <property type="component" value="Unassembled WGS sequence"/>
</dbReference>
<protein>
    <submittedName>
        <fullName evidence="3">Nuclear transport factor 2 family protein</fullName>
    </submittedName>
</protein>
<reference evidence="3" key="1">
    <citation type="submission" date="2020-11" db="EMBL/GenBank/DDBJ databases">
        <title>Bacterial whole genome sequence for Panacibacter sp. DH6.</title>
        <authorList>
            <person name="Le V."/>
            <person name="Ko S."/>
            <person name="Ahn C.-Y."/>
            <person name="Oh H.-M."/>
        </authorList>
    </citation>
    <scope>NUCLEOTIDE SEQUENCE</scope>
    <source>
        <strain evidence="3">DH6</strain>
    </source>
</reference>
<dbReference type="Gene3D" id="3.10.450.50">
    <property type="match status" value="1"/>
</dbReference>
<dbReference type="AlphaFoldDB" id="A0A931EAT7"/>
<organism evidence="3 4">
    <name type="scientific">Panacibacter microcysteis</name>
    <dbReference type="NCBI Taxonomy" id="2793269"/>
    <lineage>
        <taxon>Bacteria</taxon>
        <taxon>Pseudomonadati</taxon>
        <taxon>Bacteroidota</taxon>
        <taxon>Chitinophagia</taxon>
        <taxon>Chitinophagales</taxon>
        <taxon>Chitinophagaceae</taxon>
        <taxon>Panacibacter</taxon>
    </lineage>
</organism>
<sequence>MTLKKITLLIFAISVSFFLQAQQLLGKDQRQVQEAVVKMFEALSNRDSVILKAHCTADITLYEYGQVWNIDTLINKAITMNTATDFKRSNTFDFISTETNKNTAWVTYRLNSSITKDGKQTTVLWLETVVLAKQNKHWKVKHLHSTLIKRS</sequence>
<feature type="domain" description="DUF4440" evidence="2">
    <location>
        <begin position="34"/>
        <end position="140"/>
    </location>
</feature>
<accession>A0A931EAT7</accession>
<dbReference type="InterPro" id="IPR027843">
    <property type="entry name" value="DUF4440"/>
</dbReference>
<dbReference type="InterPro" id="IPR032710">
    <property type="entry name" value="NTF2-like_dom_sf"/>
</dbReference>
<dbReference type="RefSeq" id="WP_196990955.1">
    <property type="nucleotide sequence ID" value="NZ_JADWYR010000001.1"/>
</dbReference>
<feature type="signal peptide" evidence="1">
    <location>
        <begin position="1"/>
        <end position="21"/>
    </location>
</feature>
<evidence type="ECO:0000259" key="2">
    <source>
        <dbReference type="Pfam" id="PF14534"/>
    </source>
</evidence>
<evidence type="ECO:0000313" key="3">
    <source>
        <dbReference type="EMBL" id="MBG9376966.1"/>
    </source>
</evidence>